<reference evidence="4" key="1">
    <citation type="journal article" date="2019" name="Int. J. Syst. Evol. Microbiol.">
        <title>The Global Catalogue of Microorganisms (GCM) 10K type strain sequencing project: providing services to taxonomists for standard genome sequencing and annotation.</title>
        <authorList>
            <consortium name="The Broad Institute Genomics Platform"/>
            <consortium name="The Broad Institute Genome Sequencing Center for Infectious Disease"/>
            <person name="Wu L."/>
            <person name="Ma J."/>
        </authorList>
    </citation>
    <scope>NUCLEOTIDE SEQUENCE [LARGE SCALE GENOMIC DNA]</scope>
    <source>
        <strain evidence="4">JCM 3399</strain>
    </source>
</reference>
<protein>
    <submittedName>
        <fullName evidence="3">Short-chain dehydrogenase</fullName>
    </submittedName>
</protein>
<dbReference type="PRINTS" id="PR00081">
    <property type="entry name" value="GDHRDH"/>
</dbReference>
<evidence type="ECO:0000313" key="3">
    <source>
        <dbReference type="EMBL" id="GGU72947.1"/>
    </source>
</evidence>
<keyword evidence="4" id="KW-1185">Reference proteome</keyword>
<accession>A0ABQ2V9Q5</accession>
<sequence length="315" mass="33340">MATHTLLMTGASRGLGRTAAEHLLRENPDLHLLVTARGTSGNRLAAELAEATGNPHVSAVCCDLAARECIRAAADEVGGRLAAGDLPPLRGFVGNAGLQLTTRTRTDADGVELTFAVNVLANWLLIRLLWEQFTAPSRIVMVGSDTHFGDLRHNMGMVPAPRWESVQALAAPHEGKRAHTAAEGRTAYSTSKLAVLYLVHALARRLPEGIDVYTFNPGYVPGTGLVRDAGPAVQLLSRTVLQALAATPLALSPDEAGRLLAAAAAGPRPGPTGAYIDRHAVDRSSAESYDEAREEELWRTAAELCGVSVGPDTLR</sequence>
<evidence type="ECO:0000256" key="2">
    <source>
        <dbReference type="ARBA" id="ARBA00023002"/>
    </source>
</evidence>
<dbReference type="Proteomes" id="UP000654471">
    <property type="component" value="Unassembled WGS sequence"/>
</dbReference>
<dbReference type="InterPro" id="IPR002347">
    <property type="entry name" value="SDR_fam"/>
</dbReference>
<dbReference type="RefSeq" id="WP_189302448.1">
    <property type="nucleotide sequence ID" value="NZ_BMRP01000015.1"/>
</dbReference>
<comment type="caution">
    <text evidence="3">The sequence shown here is derived from an EMBL/GenBank/DDBJ whole genome shotgun (WGS) entry which is preliminary data.</text>
</comment>
<dbReference type="Gene3D" id="3.40.50.720">
    <property type="entry name" value="NAD(P)-binding Rossmann-like Domain"/>
    <property type="match status" value="1"/>
</dbReference>
<keyword evidence="2" id="KW-0560">Oxidoreductase</keyword>
<gene>
    <name evidence="3" type="ORF">GCM10010211_43500</name>
</gene>
<evidence type="ECO:0000313" key="4">
    <source>
        <dbReference type="Proteomes" id="UP000654471"/>
    </source>
</evidence>
<dbReference type="SUPFAM" id="SSF51735">
    <property type="entry name" value="NAD(P)-binding Rossmann-fold domains"/>
    <property type="match status" value="1"/>
</dbReference>
<dbReference type="Pfam" id="PF00106">
    <property type="entry name" value="adh_short"/>
    <property type="match status" value="1"/>
</dbReference>
<dbReference type="PANTHER" id="PTHR24320:SF148">
    <property type="entry name" value="NAD(P)-BINDING ROSSMANN-FOLD SUPERFAMILY PROTEIN"/>
    <property type="match status" value="1"/>
</dbReference>
<comment type="similarity">
    <text evidence="1">Belongs to the short-chain dehydrogenases/reductases (SDR) family.</text>
</comment>
<organism evidence="3 4">
    <name type="scientific">Streptomyces albospinus</name>
    <dbReference type="NCBI Taxonomy" id="285515"/>
    <lineage>
        <taxon>Bacteria</taxon>
        <taxon>Bacillati</taxon>
        <taxon>Actinomycetota</taxon>
        <taxon>Actinomycetes</taxon>
        <taxon>Kitasatosporales</taxon>
        <taxon>Streptomycetaceae</taxon>
        <taxon>Streptomyces</taxon>
    </lineage>
</organism>
<proteinExistence type="inferred from homology"/>
<evidence type="ECO:0000256" key="1">
    <source>
        <dbReference type="ARBA" id="ARBA00006484"/>
    </source>
</evidence>
<dbReference type="InterPro" id="IPR036291">
    <property type="entry name" value="NAD(P)-bd_dom_sf"/>
</dbReference>
<dbReference type="PANTHER" id="PTHR24320">
    <property type="entry name" value="RETINOL DEHYDROGENASE"/>
    <property type="match status" value="1"/>
</dbReference>
<name>A0ABQ2V9Q5_9ACTN</name>
<dbReference type="EMBL" id="BMRP01000015">
    <property type="protein sequence ID" value="GGU72947.1"/>
    <property type="molecule type" value="Genomic_DNA"/>
</dbReference>